<comment type="subunit">
    <text evidence="2">Homodimer.</text>
</comment>
<dbReference type="Pfam" id="PF02575">
    <property type="entry name" value="YbaB_DNA_bd"/>
    <property type="match status" value="1"/>
</dbReference>
<name>A0A1F7UKS3_9BACT</name>
<dbReference type="HAMAP" id="MF_00274">
    <property type="entry name" value="DNA_YbaB_EbfC"/>
    <property type="match status" value="1"/>
</dbReference>
<dbReference type="EMBL" id="MGEH01000022">
    <property type="protein sequence ID" value="OGL78881.1"/>
    <property type="molecule type" value="Genomic_DNA"/>
</dbReference>
<proteinExistence type="inferred from homology"/>
<dbReference type="STRING" id="1802399.A3E39_03565"/>
<dbReference type="NCBIfam" id="TIGR00103">
    <property type="entry name" value="DNA_YbaB_EbfC"/>
    <property type="match status" value="1"/>
</dbReference>
<reference evidence="3 4" key="1">
    <citation type="journal article" date="2016" name="Nat. Commun.">
        <title>Thousands of microbial genomes shed light on interconnected biogeochemical processes in an aquifer system.</title>
        <authorList>
            <person name="Anantharaman K."/>
            <person name="Brown C.T."/>
            <person name="Hug L.A."/>
            <person name="Sharon I."/>
            <person name="Castelle C.J."/>
            <person name="Probst A.J."/>
            <person name="Thomas B.C."/>
            <person name="Singh A."/>
            <person name="Wilkins M.J."/>
            <person name="Karaoz U."/>
            <person name="Brodie E.L."/>
            <person name="Williams K.H."/>
            <person name="Hubbard S.S."/>
            <person name="Banfield J.F."/>
        </authorList>
    </citation>
    <scope>NUCLEOTIDE SEQUENCE [LARGE SCALE GENOMIC DNA]</scope>
</reference>
<dbReference type="PANTHER" id="PTHR33449:SF1">
    <property type="entry name" value="NUCLEOID-ASSOCIATED PROTEIN YBAB"/>
    <property type="match status" value="1"/>
</dbReference>
<evidence type="ECO:0000256" key="1">
    <source>
        <dbReference type="ARBA" id="ARBA00023125"/>
    </source>
</evidence>
<accession>A0A1F7UKS3</accession>
<comment type="function">
    <text evidence="2">Binds to DNA and alters its conformation. May be involved in regulation of gene expression, nucleoid organization and DNA protection.</text>
</comment>
<dbReference type="PIRSF" id="PIRSF004555">
    <property type="entry name" value="UCP004555"/>
    <property type="match status" value="1"/>
</dbReference>
<evidence type="ECO:0000313" key="3">
    <source>
        <dbReference type="EMBL" id="OGL78881.1"/>
    </source>
</evidence>
<dbReference type="PANTHER" id="PTHR33449">
    <property type="entry name" value="NUCLEOID-ASSOCIATED PROTEIN YBAB"/>
    <property type="match status" value="1"/>
</dbReference>
<dbReference type="GO" id="GO:0043590">
    <property type="term" value="C:bacterial nucleoid"/>
    <property type="evidence" value="ECO:0007669"/>
    <property type="project" value="UniProtKB-UniRule"/>
</dbReference>
<dbReference type="GO" id="GO:0005737">
    <property type="term" value="C:cytoplasm"/>
    <property type="evidence" value="ECO:0007669"/>
    <property type="project" value="UniProtKB-UniRule"/>
</dbReference>
<dbReference type="Proteomes" id="UP000176603">
    <property type="component" value="Unassembled WGS sequence"/>
</dbReference>
<evidence type="ECO:0000313" key="4">
    <source>
        <dbReference type="Proteomes" id="UP000176603"/>
    </source>
</evidence>
<dbReference type="GO" id="GO:0003677">
    <property type="term" value="F:DNA binding"/>
    <property type="evidence" value="ECO:0007669"/>
    <property type="project" value="UniProtKB-UniRule"/>
</dbReference>
<organism evidence="3 4">
    <name type="scientific">Candidatus Uhrbacteria bacterium RIFCSPHIGHO2_12_FULL_60_25</name>
    <dbReference type="NCBI Taxonomy" id="1802399"/>
    <lineage>
        <taxon>Bacteria</taxon>
        <taxon>Candidatus Uhriibacteriota</taxon>
    </lineage>
</organism>
<dbReference type="SUPFAM" id="SSF82607">
    <property type="entry name" value="YbaB-like"/>
    <property type="match status" value="1"/>
</dbReference>
<dbReference type="AlphaFoldDB" id="A0A1F7UKS3"/>
<dbReference type="Gene3D" id="3.30.1310.10">
    <property type="entry name" value="Nucleoid-associated protein YbaB-like domain"/>
    <property type="match status" value="1"/>
</dbReference>
<gene>
    <name evidence="3" type="ORF">A3E39_03565</name>
</gene>
<sequence>MFTKLKQFKDIRSKAKVIQDALSHESVEGSAGWGKVKVKMDGNQKVTDVQIDPSLLTDAKTLATSVKDAVNDAVTKVQRVMASKMKDLGGNDLARDVQEMMKK</sequence>
<keyword evidence="1 2" id="KW-0238">DNA-binding</keyword>
<evidence type="ECO:0000256" key="2">
    <source>
        <dbReference type="HAMAP-Rule" id="MF_00274"/>
    </source>
</evidence>
<comment type="similarity">
    <text evidence="2">Belongs to the YbaB/EbfC family.</text>
</comment>
<dbReference type="InterPro" id="IPR004401">
    <property type="entry name" value="YbaB/EbfC"/>
</dbReference>
<dbReference type="InterPro" id="IPR036894">
    <property type="entry name" value="YbaB-like_sf"/>
</dbReference>
<comment type="caution">
    <text evidence="3">The sequence shown here is derived from an EMBL/GenBank/DDBJ whole genome shotgun (WGS) entry which is preliminary data.</text>
</comment>
<protein>
    <recommendedName>
        <fullName evidence="2">Nucleoid-associated protein A3E39_03565</fullName>
    </recommendedName>
</protein>
<comment type="subcellular location">
    <subcellularLocation>
        <location evidence="2">Cytoplasm</location>
        <location evidence="2">Nucleoid</location>
    </subcellularLocation>
</comment>
<keyword evidence="2" id="KW-0963">Cytoplasm</keyword>